<proteinExistence type="predicted"/>
<dbReference type="RefSeq" id="WP_120149029.1">
    <property type="nucleotide sequence ID" value="NZ_QZVT01000005.1"/>
</dbReference>
<dbReference type="InterPro" id="IPR011006">
    <property type="entry name" value="CheY-like_superfamily"/>
</dbReference>
<gene>
    <name evidence="2" type="ORF">D6T63_10630</name>
</gene>
<dbReference type="Pfam" id="PF08447">
    <property type="entry name" value="PAS_3"/>
    <property type="match status" value="1"/>
</dbReference>
<dbReference type="InterPro" id="IPR035965">
    <property type="entry name" value="PAS-like_dom_sf"/>
</dbReference>
<dbReference type="InterPro" id="IPR036388">
    <property type="entry name" value="WH-like_DNA-bd_sf"/>
</dbReference>
<dbReference type="InterPro" id="IPR013655">
    <property type="entry name" value="PAS_fold_3"/>
</dbReference>
<name>A0A3A5M684_9MICC</name>
<dbReference type="PROSITE" id="PS50921">
    <property type="entry name" value="ANTAR"/>
    <property type="match status" value="1"/>
</dbReference>
<dbReference type="Pfam" id="PF03861">
    <property type="entry name" value="ANTAR"/>
    <property type="match status" value="1"/>
</dbReference>
<accession>A0A3A5M684</accession>
<evidence type="ECO:0000313" key="2">
    <source>
        <dbReference type="EMBL" id="RJT79082.1"/>
    </source>
</evidence>
<dbReference type="SUPFAM" id="SSF55785">
    <property type="entry name" value="PYP-like sensor domain (PAS domain)"/>
    <property type="match status" value="1"/>
</dbReference>
<dbReference type="SMART" id="SM01012">
    <property type="entry name" value="ANTAR"/>
    <property type="match status" value="1"/>
</dbReference>
<keyword evidence="3" id="KW-1185">Reference proteome</keyword>
<evidence type="ECO:0000259" key="1">
    <source>
        <dbReference type="PROSITE" id="PS50921"/>
    </source>
</evidence>
<dbReference type="Gene3D" id="3.30.450.20">
    <property type="entry name" value="PAS domain"/>
    <property type="match status" value="1"/>
</dbReference>
<dbReference type="SUPFAM" id="SSF52172">
    <property type="entry name" value="CheY-like"/>
    <property type="match status" value="1"/>
</dbReference>
<dbReference type="InterPro" id="IPR005561">
    <property type="entry name" value="ANTAR"/>
</dbReference>
<organism evidence="2 3">
    <name type="scientific">Arthrobacter cheniae</name>
    <dbReference type="NCBI Taxonomy" id="1258888"/>
    <lineage>
        <taxon>Bacteria</taxon>
        <taxon>Bacillati</taxon>
        <taxon>Actinomycetota</taxon>
        <taxon>Actinomycetes</taxon>
        <taxon>Micrococcales</taxon>
        <taxon>Micrococcaceae</taxon>
        <taxon>Arthrobacter</taxon>
    </lineage>
</organism>
<evidence type="ECO:0000313" key="3">
    <source>
        <dbReference type="Proteomes" id="UP000272560"/>
    </source>
</evidence>
<dbReference type="Proteomes" id="UP000272560">
    <property type="component" value="Unassembled WGS sequence"/>
</dbReference>
<dbReference type="GO" id="GO:0003723">
    <property type="term" value="F:RNA binding"/>
    <property type="evidence" value="ECO:0007669"/>
    <property type="project" value="InterPro"/>
</dbReference>
<comment type="caution">
    <text evidence="2">The sequence shown here is derived from an EMBL/GenBank/DDBJ whole genome shotgun (WGS) entry which is preliminary data.</text>
</comment>
<feature type="domain" description="ANTAR" evidence="1">
    <location>
        <begin position="133"/>
        <end position="194"/>
    </location>
</feature>
<reference evidence="2 3" key="1">
    <citation type="submission" date="2018-09" db="EMBL/GenBank/DDBJ databases">
        <title>Novel species of Arthrobacter.</title>
        <authorList>
            <person name="Liu Q."/>
            <person name="Xin Y.-H."/>
        </authorList>
    </citation>
    <scope>NUCLEOTIDE SEQUENCE [LARGE SCALE GENOMIC DNA]</scope>
    <source>
        <strain evidence="2 3">Hz2</strain>
    </source>
</reference>
<dbReference type="Gene3D" id="1.10.10.10">
    <property type="entry name" value="Winged helix-like DNA-binding domain superfamily/Winged helix DNA-binding domain"/>
    <property type="match status" value="1"/>
</dbReference>
<protein>
    <submittedName>
        <fullName evidence="2">ANTAR domain-containing protein</fullName>
    </submittedName>
</protein>
<sequence length="220" mass="24104">MTSTTEPAVSLSGVVSSIEYFVDCPTGTVEHYFADGVFHWSDELYRIHGYERGDVVPTLELGMSHIEPADRDAVQAFWTSVTTSGGPSSIYASIRDLNGRVHKVLLSADLIVQDTEPTGVWGLVVDLTQSIHADRHQLANEAVAASALSRAVIEKAKGILMGRAGLSATEAFDRISSYSQRTNRKVVVISQEIIDRALTLTHQDKHQPRTEALLDLFRAL</sequence>
<dbReference type="AlphaFoldDB" id="A0A3A5M684"/>
<dbReference type="EMBL" id="QZVT01000005">
    <property type="protein sequence ID" value="RJT79082.1"/>
    <property type="molecule type" value="Genomic_DNA"/>
</dbReference>
<dbReference type="OrthoDB" id="3787288at2"/>